<evidence type="ECO:0000256" key="1">
    <source>
        <dbReference type="ARBA" id="ARBA00007924"/>
    </source>
</evidence>
<protein>
    <submittedName>
        <fullName evidence="4">Antitoxin</fullName>
    </submittedName>
</protein>
<dbReference type="Pfam" id="PF04014">
    <property type="entry name" value="MazE_antitoxin"/>
    <property type="match status" value="1"/>
</dbReference>
<comment type="similarity">
    <text evidence="1">Belongs to the VapB family.</text>
</comment>
<accession>A0A975MNZ1</accession>
<dbReference type="AlphaFoldDB" id="A0A975MNZ1"/>
<reference evidence="4" key="1">
    <citation type="submission" date="2021-04" db="EMBL/GenBank/DDBJ databases">
        <title>Draft genome sequence data of methanotrophic Methylovulum sp. strain S1L and Methylomonas sp. strain S2AM isolated from boreal lake water columns.</title>
        <authorList>
            <person name="Rissanen A.J."/>
            <person name="Mangayil R."/>
            <person name="Svenning M.M."/>
            <person name="Khanongnuch R."/>
        </authorList>
    </citation>
    <scope>NUCLEOTIDE SEQUENCE</scope>
    <source>
        <strain evidence="4">S2AM</strain>
    </source>
</reference>
<evidence type="ECO:0000259" key="3">
    <source>
        <dbReference type="PROSITE" id="PS51740"/>
    </source>
</evidence>
<dbReference type="PANTHER" id="PTHR37550:SF3">
    <property type="entry name" value="ANTITOXIN VAPB1"/>
    <property type="match status" value="1"/>
</dbReference>
<feature type="domain" description="SpoVT-AbrB" evidence="3">
    <location>
        <begin position="4"/>
        <end position="46"/>
    </location>
</feature>
<organism evidence="4 5">
    <name type="scientific">Methylomonas paludis</name>
    <dbReference type="NCBI Taxonomy" id="1173101"/>
    <lineage>
        <taxon>Bacteria</taxon>
        <taxon>Pseudomonadati</taxon>
        <taxon>Pseudomonadota</taxon>
        <taxon>Gammaproteobacteria</taxon>
        <taxon>Methylococcales</taxon>
        <taxon>Methylococcaceae</taxon>
        <taxon>Methylomonas</taxon>
    </lineage>
</organism>
<evidence type="ECO:0000313" key="5">
    <source>
        <dbReference type="Proteomes" id="UP000676649"/>
    </source>
</evidence>
<keyword evidence="5" id="KW-1185">Reference proteome</keyword>
<dbReference type="NCBIfam" id="NF040493">
    <property type="entry name" value="TA_anti_VapB"/>
    <property type="match status" value="1"/>
</dbReference>
<evidence type="ECO:0000313" key="4">
    <source>
        <dbReference type="EMBL" id="QWF71363.1"/>
    </source>
</evidence>
<dbReference type="KEGG" id="mpad:KEF85_02420"/>
<proteinExistence type="inferred from homology"/>
<dbReference type="EMBL" id="CP073754">
    <property type="protein sequence ID" value="QWF71363.1"/>
    <property type="molecule type" value="Genomic_DNA"/>
</dbReference>
<sequence length="77" mass="8728">MTTSTVFTNNRSQAVRLPADMRFPESVKKVEVRLVGNERIIAPVESAWDSFFIAGPTVSDDFMTERASQQQSERESF</sequence>
<keyword evidence="2" id="KW-0238">DNA-binding</keyword>
<dbReference type="InterPro" id="IPR047976">
    <property type="entry name" value="Anti_VapB2-like"/>
</dbReference>
<dbReference type="InterPro" id="IPR007159">
    <property type="entry name" value="SpoVT-AbrB_dom"/>
</dbReference>
<dbReference type="InterPro" id="IPR037914">
    <property type="entry name" value="SpoVT-AbrB_sf"/>
</dbReference>
<dbReference type="GO" id="GO:0003677">
    <property type="term" value="F:DNA binding"/>
    <property type="evidence" value="ECO:0007669"/>
    <property type="project" value="UniProtKB-UniRule"/>
</dbReference>
<gene>
    <name evidence="4" type="ORF">KEF85_02420</name>
</gene>
<name>A0A975MNZ1_9GAMM</name>
<dbReference type="InterPro" id="IPR051734">
    <property type="entry name" value="VapB_TA_antitoxins"/>
</dbReference>
<dbReference type="PROSITE" id="PS51740">
    <property type="entry name" value="SPOVT_ABRB"/>
    <property type="match status" value="1"/>
</dbReference>
<dbReference type="RefSeq" id="WP_215583148.1">
    <property type="nucleotide sequence ID" value="NZ_CP073754.1"/>
</dbReference>
<dbReference type="SUPFAM" id="SSF89447">
    <property type="entry name" value="AbrB/MazE/MraZ-like"/>
    <property type="match status" value="1"/>
</dbReference>
<dbReference type="Proteomes" id="UP000676649">
    <property type="component" value="Chromosome"/>
</dbReference>
<evidence type="ECO:0000256" key="2">
    <source>
        <dbReference type="PROSITE-ProRule" id="PRU01076"/>
    </source>
</evidence>
<dbReference type="Gene3D" id="2.10.260.10">
    <property type="match status" value="1"/>
</dbReference>
<dbReference type="PANTHER" id="PTHR37550">
    <property type="entry name" value="ANTITOXIN VAPB1"/>
    <property type="match status" value="1"/>
</dbReference>